<evidence type="ECO:0000259" key="2">
    <source>
        <dbReference type="Pfam" id="PF10513"/>
    </source>
</evidence>
<proteinExistence type="predicted"/>
<keyword evidence="4" id="KW-1185">Reference proteome</keyword>
<comment type="caution">
    <text evidence="3">The sequence shown here is derived from an EMBL/GenBank/DDBJ whole genome shotgun (WGS) entry which is preliminary data.</text>
</comment>
<dbReference type="GO" id="GO:0006357">
    <property type="term" value="P:regulation of transcription by RNA polymerase II"/>
    <property type="evidence" value="ECO:0007669"/>
    <property type="project" value="TreeGrafter"/>
</dbReference>
<evidence type="ECO:0000256" key="1">
    <source>
        <dbReference type="SAM" id="MobiDB-lite"/>
    </source>
</evidence>
<evidence type="ECO:0000313" key="4">
    <source>
        <dbReference type="Proteomes" id="UP001054945"/>
    </source>
</evidence>
<organism evidence="3 4">
    <name type="scientific">Caerostris extrusa</name>
    <name type="common">Bark spider</name>
    <name type="synonym">Caerostris bankana</name>
    <dbReference type="NCBI Taxonomy" id="172846"/>
    <lineage>
        <taxon>Eukaryota</taxon>
        <taxon>Metazoa</taxon>
        <taxon>Ecdysozoa</taxon>
        <taxon>Arthropoda</taxon>
        <taxon>Chelicerata</taxon>
        <taxon>Arachnida</taxon>
        <taxon>Araneae</taxon>
        <taxon>Araneomorphae</taxon>
        <taxon>Entelegynae</taxon>
        <taxon>Araneoidea</taxon>
        <taxon>Araneidae</taxon>
        <taxon>Caerostris</taxon>
    </lineage>
</organism>
<accession>A0AAV4T6I1</accession>
<dbReference type="AlphaFoldDB" id="A0AAV4T6I1"/>
<evidence type="ECO:0000313" key="3">
    <source>
        <dbReference type="EMBL" id="GIY41309.1"/>
    </source>
</evidence>
<dbReference type="InterPro" id="IPR019542">
    <property type="entry name" value="Enhancer_polycomb-like_N"/>
</dbReference>
<feature type="region of interest" description="Disordered" evidence="1">
    <location>
        <begin position="36"/>
        <end position="67"/>
    </location>
</feature>
<protein>
    <submittedName>
        <fullName evidence="3">PHD finger protein rhinoceros</fullName>
    </submittedName>
</protein>
<feature type="domain" description="Enhancer of polycomb-like N-terminal" evidence="2">
    <location>
        <begin position="158"/>
        <end position="203"/>
    </location>
</feature>
<dbReference type="PANTHER" id="PTHR13793">
    <property type="entry name" value="PHD FINGER PROTEINS"/>
    <property type="match status" value="1"/>
</dbReference>
<dbReference type="PANTHER" id="PTHR13793:SF160">
    <property type="entry name" value="PHD FINGER PROTEIN RHINOCEROS"/>
    <property type="match status" value="1"/>
</dbReference>
<sequence>MMSMHFLLTNMEAPSSLFFSFKRENQISWFKRRRRISTSEDDDSSRPPLPTTPGFQSPPLHKIYNSSRKDKPDELFRKDLISAMKLPDSEQLDESEFWDMVIRGAGMGERCSSSCQFQECTSSSCQVLDLNYLKNLCGQQKTVFFSNEHHVLTDTAAKAESVCKYDMDNLDFQWLNNYNEMRVEMGLSTLDEVTLERVEEDFELQCSNRFQDALKTEKGPWHRI</sequence>
<dbReference type="EMBL" id="BPLR01010705">
    <property type="protein sequence ID" value="GIY41309.1"/>
    <property type="molecule type" value="Genomic_DNA"/>
</dbReference>
<gene>
    <name evidence="3" type="primary">rno</name>
    <name evidence="3" type="ORF">CEXT_684121</name>
</gene>
<dbReference type="Proteomes" id="UP001054945">
    <property type="component" value="Unassembled WGS sequence"/>
</dbReference>
<dbReference type="InterPro" id="IPR050701">
    <property type="entry name" value="Histone_Mod_Regulator"/>
</dbReference>
<dbReference type="Pfam" id="PF10513">
    <property type="entry name" value="EPL1"/>
    <property type="match status" value="1"/>
</dbReference>
<reference evidence="3 4" key="1">
    <citation type="submission" date="2021-06" db="EMBL/GenBank/DDBJ databases">
        <title>Caerostris extrusa draft genome.</title>
        <authorList>
            <person name="Kono N."/>
            <person name="Arakawa K."/>
        </authorList>
    </citation>
    <scope>NUCLEOTIDE SEQUENCE [LARGE SCALE GENOMIC DNA]</scope>
</reference>
<name>A0AAV4T6I1_CAEEX</name>